<gene>
    <name evidence="2" type="ORF">RHGRI_016232</name>
</gene>
<proteinExistence type="predicted"/>
<reference evidence="2 3" key="1">
    <citation type="submission" date="2020-08" db="EMBL/GenBank/DDBJ databases">
        <title>Plant Genome Project.</title>
        <authorList>
            <person name="Zhang R.-G."/>
        </authorList>
    </citation>
    <scope>NUCLEOTIDE SEQUENCE [LARGE SCALE GENOMIC DNA]</scope>
    <source>
        <strain evidence="2">WSP0</strain>
        <tissue evidence="2">Leaf</tissue>
    </source>
</reference>
<comment type="caution">
    <text evidence="2">The sequence shown here is derived from an EMBL/GenBank/DDBJ whole genome shotgun (WGS) entry which is preliminary data.</text>
</comment>
<protein>
    <submittedName>
        <fullName evidence="2">Uncharacterized protein</fullName>
    </submittedName>
</protein>
<organism evidence="2 3">
    <name type="scientific">Rhododendron griersonianum</name>
    <dbReference type="NCBI Taxonomy" id="479676"/>
    <lineage>
        <taxon>Eukaryota</taxon>
        <taxon>Viridiplantae</taxon>
        <taxon>Streptophyta</taxon>
        <taxon>Embryophyta</taxon>
        <taxon>Tracheophyta</taxon>
        <taxon>Spermatophyta</taxon>
        <taxon>Magnoliopsida</taxon>
        <taxon>eudicotyledons</taxon>
        <taxon>Gunneridae</taxon>
        <taxon>Pentapetalae</taxon>
        <taxon>asterids</taxon>
        <taxon>Ericales</taxon>
        <taxon>Ericaceae</taxon>
        <taxon>Ericoideae</taxon>
        <taxon>Rhodoreae</taxon>
        <taxon>Rhododendron</taxon>
    </lineage>
</organism>
<evidence type="ECO:0000313" key="2">
    <source>
        <dbReference type="EMBL" id="KAG5543427.1"/>
    </source>
</evidence>
<evidence type="ECO:0000256" key="1">
    <source>
        <dbReference type="SAM" id="MobiDB-lite"/>
    </source>
</evidence>
<evidence type="ECO:0000313" key="3">
    <source>
        <dbReference type="Proteomes" id="UP000823749"/>
    </source>
</evidence>
<dbReference type="AlphaFoldDB" id="A0AAV6JRH7"/>
<name>A0AAV6JRH7_9ERIC</name>
<dbReference type="EMBL" id="JACTNZ010000006">
    <property type="protein sequence ID" value="KAG5543427.1"/>
    <property type="molecule type" value="Genomic_DNA"/>
</dbReference>
<dbReference type="Proteomes" id="UP000823749">
    <property type="component" value="Chromosome 6"/>
</dbReference>
<keyword evidence="3" id="KW-1185">Reference proteome</keyword>
<accession>A0AAV6JRH7</accession>
<sequence>MTTTVIVAGEAGADFPQSVTHLRENIAEEIEEKFTGEESGADSRKGRRSRGDLCRSRLVTRWRPIPIVEHDDDAEMRCDCDDEEAGRDETATGGGWRWRREREAGTGCDGDWRWVATAVGRDGGGGGSRLEVEVGREWRWVATAATTGEALITAELSTAFPGDGGFVIWATISFLLSQLKQLKQQQHGTMIWGQPKVAHQVFQNRGRNGGSAPSIWVDEFLCVEDLENNWGIDGTTLNYVE</sequence>
<feature type="region of interest" description="Disordered" evidence="1">
    <location>
        <begin position="30"/>
        <end position="49"/>
    </location>
</feature>